<keyword evidence="1" id="KW-0472">Membrane</keyword>
<sequence>MDTEAPKNLKNKIQELEYEYWFDQREFGKVMIVASLALLVVSVHALFTINGAVQQASNSTERLETTAGLVGSDGFQQSMESLAATGATIQGQGIEQVIADLEYASSSVEGVQNLSIELENAQTTYQWTTLIGILGLVTGITVIYI</sequence>
<organism evidence="2 3">
    <name type="scientific">Candidatus Nanohalobium constans</name>
    <dbReference type="NCBI Taxonomy" id="2565781"/>
    <lineage>
        <taxon>Archaea</taxon>
        <taxon>Candidatus Nanohalarchaeota</taxon>
        <taxon>Candidatus Nanohalobia</taxon>
        <taxon>Candidatus Nanohalobiales</taxon>
        <taxon>Candidatus Nanohalobiaceae</taxon>
        <taxon>Candidatus Nanohalobium</taxon>
    </lineage>
</organism>
<proteinExistence type="predicted"/>
<dbReference type="EMBL" id="CP040089">
    <property type="protein sequence ID" value="QGA80116.1"/>
    <property type="molecule type" value="Genomic_DNA"/>
</dbReference>
<feature type="transmembrane region" description="Helical" evidence="1">
    <location>
        <begin position="124"/>
        <end position="144"/>
    </location>
</feature>
<dbReference type="KEGG" id="ncon:LC1Nh_0212"/>
<evidence type="ECO:0000313" key="2">
    <source>
        <dbReference type="EMBL" id="QGA80116.1"/>
    </source>
</evidence>
<dbReference type="AlphaFoldDB" id="A0A5Q0UEZ4"/>
<keyword evidence="1" id="KW-0812">Transmembrane</keyword>
<dbReference type="Proteomes" id="UP000377803">
    <property type="component" value="Chromosome"/>
</dbReference>
<dbReference type="GeneID" id="42364593"/>
<accession>A0A5Q0UEZ4</accession>
<evidence type="ECO:0000313" key="3">
    <source>
        <dbReference type="Proteomes" id="UP000377803"/>
    </source>
</evidence>
<keyword evidence="3" id="KW-1185">Reference proteome</keyword>
<gene>
    <name evidence="2" type="ORF">LC1Nh_0212</name>
</gene>
<dbReference type="RefSeq" id="WP_153549854.1">
    <property type="nucleotide sequence ID" value="NZ_CP040089.1"/>
</dbReference>
<reference evidence="3" key="1">
    <citation type="submission" date="2019-05" db="EMBL/GenBank/DDBJ databases">
        <title>Candidatus Nanohalobium constans, a novel model system to study the DPANN nano-sized archaea: genomic and physiological characterization of a nanoarchaeon co-cultured with its chitinotrophic host.</title>
        <authorList>
            <person name="La Cono V."/>
            <person name="Arcadi E."/>
            <person name="Crisafi F."/>
            <person name="Denaro R."/>
            <person name="La Spada G."/>
            <person name="Messina E."/>
            <person name="Smedile F."/>
            <person name="Toshchakov S.V."/>
            <person name="Shevchenko M.A."/>
            <person name="Golyshin P.N."/>
            <person name="Golyshina O.V."/>
            <person name="Ferrer M."/>
            <person name="Rohde M."/>
            <person name="Mushegian A."/>
            <person name="Sorokin D.Y."/>
            <person name="Giuliano L."/>
            <person name="Yakimov M.M."/>
        </authorList>
    </citation>
    <scope>NUCLEOTIDE SEQUENCE [LARGE SCALE GENOMIC DNA]</scope>
    <source>
        <strain evidence="3">LC1Nh</strain>
    </source>
</reference>
<evidence type="ECO:0000256" key="1">
    <source>
        <dbReference type="SAM" id="Phobius"/>
    </source>
</evidence>
<feature type="transmembrane region" description="Helical" evidence="1">
    <location>
        <begin position="30"/>
        <end position="53"/>
    </location>
</feature>
<protein>
    <submittedName>
        <fullName evidence="2">Uncharacterized protein</fullName>
    </submittedName>
</protein>
<name>A0A5Q0UEZ4_9ARCH</name>
<keyword evidence="1" id="KW-1133">Transmembrane helix</keyword>